<sequence>MVQYVLNSKVEFEENIDMEFKEVKGINSIDSILSTVDQYVVAYLNIKRNIIGKILWGISDDRTVTGVRLEYSERDKLRRDVVNKLSQISPPIPSQVYSISLVEVYDENMKVIEDKYIVEVTVHPYSSEYFFSTGKDEVYLKTDGGKRKLKTHEIQIELKSRG</sequence>
<evidence type="ECO:0000313" key="2">
    <source>
        <dbReference type="EMBL" id="KJD46595.1"/>
    </source>
</evidence>
<evidence type="ECO:0000259" key="1">
    <source>
        <dbReference type="Pfam" id="PF04326"/>
    </source>
</evidence>
<dbReference type="InterPro" id="IPR029684">
    <property type="entry name" value="Schlafen"/>
</dbReference>
<dbReference type="PANTHER" id="PTHR12155:SF41">
    <property type="entry name" value="SCHLAFEN ALBA-2 DOMAIN-CONTAINING PROTEIN"/>
    <property type="match status" value="1"/>
</dbReference>
<keyword evidence="3" id="KW-1185">Reference proteome</keyword>
<dbReference type="Pfam" id="PF04326">
    <property type="entry name" value="SLFN_AlbA_2"/>
    <property type="match status" value="1"/>
</dbReference>
<comment type="caution">
    <text evidence="2">The sequence shown here is derived from an EMBL/GenBank/DDBJ whole genome shotgun (WGS) entry which is preliminary data.</text>
</comment>
<dbReference type="EMBL" id="JTHP01000007">
    <property type="protein sequence ID" value="KJD46595.1"/>
    <property type="molecule type" value="Genomic_DNA"/>
</dbReference>
<dbReference type="Proteomes" id="UP000032534">
    <property type="component" value="Unassembled WGS sequence"/>
</dbReference>
<accession>A0A0D7X598</accession>
<protein>
    <recommendedName>
        <fullName evidence="1">Schlafen AlbA-2 domain-containing protein</fullName>
    </recommendedName>
</protein>
<organism evidence="2 3">
    <name type="scientific">Paenibacillus terrae</name>
    <dbReference type="NCBI Taxonomy" id="159743"/>
    <lineage>
        <taxon>Bacteria</taxon>
        <taxon>Bacillati</taxon>
        <taxon>Bacillota</taxon>
        <taxon>Bacilli</taxon>
        <taxon>Bacillales</taxon>
        <taxon>Paenibacillaceae</taxon>
        <taxon>Paenibacillus</taxon>
    </lineage>
</organism>
<dbReference type="Gene3D" id="3.30.950.30">
    <property type="entry name" value="Schlafen, AAA domain"/>
    <property type="match status" value="1"/>
</dbReference>
<dbReference type="PANTHER" id="PTHR12155">
    <property type="entry name" value="SCHLAFEN"/>
    <property type="match status" value="1"/>
</dbReference>
<reference evidence="2 3" key="1">
    <citation type="submission" date="2014-11" db="EMBL/GenBank/DDBJ databases">
        <title>Draft Genome Sequences of Paenibacillus polymyxa NRRL B-30509 and Paenibacillus terrae NRRL B-30644, Strains from a Poultry Environment that Produce Tridecaptin A and Paenicidins.</title>
        <authorList>
            <person name="van Belkum M.J."/>
            <person name="Lohans C.T."/>
            <person name="Vederas J.C."/>
        </authorList>
    </citation>
    <scope>NUCLEOTIDE SEQUENCE [LARGE SCALE GENOMIC DNA]</scope>
    <source>
        <strain evidence="2 3">NRRL B-30644</strain>
    </source>
</reference>
<dbReference type="InterPro" id="IPR007421">
    <property type="entry name" value="Schlafen_AlbA_2_dom"/>
</dbReference>
<dbReference type="AlphaFoldDB" id="A0A0D7X598"/>
<evidence type="ECO:0000313" key="3">
    <source>
        <dbReference type="Proteomes" id="UP000032534"/>
    </source>
</evidence>
<dbReference type="PATRIC" id="fig|159743.3.peg.1333"/>
<name>A0A0D7X598_9BACL</name>
<dbReference type="InterPro" id="IPR038461">
    <property type="entry name" value="Schlafen_AlbA_2_dom_sf"/>
</dbReference>
<gene>
    <name evidence="2" type="ORF">QD47_06145</name>
</gene>
<feature type="domain" description="Schlafen AlbA-2" evidence="1">
    <location>
        <begin position="14"/>
        <end position="149"/>
    </location>
</feature>
<proteinExistence type="predicted"/>